<keyword evidence="1" id="KW-1133">Transmembrane helix</keyword>
<keyword evidence="1" id="KW-0812">Transmembrane</keyword>
<organism evidence="2 3">
    <name type="scientific">Radiobacillus deserti</name>
    <dbReference type="NCBI Taxonomy" id="2594883"/>
    <lineage>
        <taxon>Bacteria</taxon>
        <taxon>Bacillati</taxon>
        <taxon>Bacillota</taxon>
        <taxon>Bacilli</taxon>
        <taxon>Bacillales</taxon>
        <taxon>Bacillaceae</taxon>
        <taxon>Radiobacillus</taxon>
    </lineage>
</organism>
<name>A0A516KJZ0_9BACI</name>
<feature type="transmembrane region" description="Helical" evidence="1">
    <location>
        <begin position="37"/>
        <end position="57"/>
    </location>
</feature>
<dbReference type="RefSeq" id="WP_143896493.1">
    <property type="nucleotide sequence ID" value="NZ_CP041666.1"/>
</dbReference>
<feature type="transmembrane region" description="Helical" evidence="1">
    <location>
        <begin position="9"/>
        <end position="25"/>
    </location>
</feature>
<dbReference type="Proteomes" id="UP000315215">
    <property type="component" value="Chromosome"/>
</dbReference>
<accession>A0A516KJZ0</accession>
<evidence type="ECO:0000313" key="3">
    <source>
        <dbReference type="Proteomes" id="UP000315215"/>
    </source>
</evidence>
<dbReference type="KEGG" id="aqt:FN924_16865"/>
<evidence type="ECO:0000313" key="2">
    <source>
        <dbReference type="EMBL" id="QDP41699.1"/>
    </source>
</evidence>
<protein>
    <submittedName>
        <fullName evidence="2">Uncharacterized protein</fullName>
    </submittedName>
</protein>
<dbReference type="AlphaFoldDB" id="A0A516KJZ0"/>
<dbReference type="EMBL" id="CP041666">
    <property type="protein sequence ID" value="QDP41699.1"/>
    <property type="molecule type" value="Genomic_DNA"/>
</dbReference>
<evidence type="ECO:0000256" key="1">
    <source>
        <dbReference type="SAM" id="Phobius"/>
    </source>
</evidence>
<gene>
    <name evidence="2" type="ORF">FN924_16865</name>
</gene>
<sequence>MRINIKTRFLRIILMVTIYTVWLLTMKEPVWKSRPGIFYFTSIMAVIYIAFQIGLIWKAKRENHTSS</sequence>
<keyword evidence="1" id="KW-0472">Membrane</keyword>
<keyword evidence="3" id="KW-1185">Reference proteome</keyword>
<proteinExistence type="predicted"/>
<reference evidence="2 3" key="1">
    <citation type="submission" date="2019-07" db="EMBL/GenBank/DDBJ databases">
        <authorList>
            <person name="Li J."/>
        </authorList>
    </citation>
    <scope>NUCLEOTIDE SEQUENCE [LARGE SCALE GENOMIC DNA]</scope>
    <source>
        <strain evidence="2 3">TKL69</strain>
    </source>
</reference>